<dbReference type="InterPro" id="IPR023753">
    <property type="entry name" value="FAD/NAD-binding_dom"/>
</dbReference>
<feature type="non-terminal residue" evidence="4">
    <location>
        <position position="1"/>
    </location>
</feature>
<dbReference type="GO" id="GO:0016491">
    <property type="term" value="F:oxidoreductase activity"/>
    <property type="evidence" value="ECO:0007669"/>
    <property type="project" value="UniProtKB-KW"/>
</dbReference>
<dbReference type="SUPFAM" id="SSF51905">
    <property type="entry name" value="FAD/NAD(P)-binding domain"/>
    <property type="match status" value="1"/>
</dbReference>
<feature type="domain" description="FAD/NAD(P)-binding" evidence="3">
    <location>
        <begin position="6"/>
        <end position="90"/>
    </location>
</feature>
<gene>
    <name evidence="4" type="ORF">DRJ33_07235</name>
</gene>
<protein>
    <submittedName>
        <fullName evidence="4">Thioredoxin-disulfide reductase</fullName>
    </submittedName>
</protein>
<dbReference type="PRINTS" id="PR00368">
    <property type="entry name" value="FADPNR"/>
</dbReference>
<organism evidence="4 5">
    <name type="scientific">Thermoproteota archaeon</name>
    <dbReference type="NCBI Taxonomy" id="2056631"/>
    <lineage>
        <taxon>Archaea</taxon>
        <taxon>Thermoproteota</taxon>
    </lineage>
</organism>
<reference evidence="4 5" key="1">
    <citation type="submission" date="2018-06" db="EMBL/GenBank/DDBJ databases">
        <title>Extensive metabolic versatility and redundancy in microbially diverse, dynamic hydrothermal sediments.</title>
        <authorList>
            <person name="Dombrowski N."/>
            <person name="Teske A."/>
            <person name="Baker B.J."/>
        </authorList>
    </citation>
    <scope>NUCLEOTIDE SEQUENCE [LARGE SCALE GENOMIC DNA]</scope>
    <source>
        <strain evidence="4">B34_G17</strain>
    </source>
</reference>
<evidence type="ECO:0000313" key="4">
    <source>
        <dbReference type="EMBL" id="RLE50685.1"/>
    </source>
</evidence>
<dbReference type="PANTHER" id="PTHR48105">
    <property type="entry name" value="THIOREDOXIN REDUCTASE 1-RELATED-RELATED"/>
    <property type="match status" value="1"/>
</dbReference>
<sequence length="109" mass="11556">KRIVGEHKVEGIEIVNTSTGNVEHVKVEGVFIAIGEEPNNEIAKKLGLKLTEEGYVKVDLGTMETSIPGVYAAGDITGVFKQVAVAVGQGALAANSAYNRVQQIKLQHA</sequence>
<dbReference type="InterPro" id="IPR036188">
    <property type="entry name" value="FAD/NAD-bd_sf"/>
</dbReference>
<keyword evidence="2" id="KW-0560">Oxidoreductase</keyword>
<dbReference type="EMBL" id="QMQX01000163">
    <property type="protein sequence ID" value="RLE50685.1"/>
    <property type="molecule type" value="Genomic_DNA"/>
</dbReference>
<name>A0A497ETL4_9CREN</name>
<evidence type="ECO:0000313" key="5">
    <source>
        <dbReference type="Proteomes" id="UP000272051"/>
    </source>
</evidence>
<comment type="caution">
    <text evidence="4">The sequence shown here is derived from an EMBL/GenBank/DDBJ whole genome shotgun (WGS) entry which is preliminary data.</text>
</comment>
<keyword evidence="1" id="KW-0285">Flavoprotein</keyword>
<evidence type="ECO:0000259" key="3">
    <source>
        <dbReference type="Pfam" id="PF07992"/>
    </source>
</evidence>
<accession>A0A497ETL4</accession>
<dbReference type="Gene3D" id="3.50.50.60">
    <property type="entry name" value="FAD/NAD(P)-binding domain"/>
    <property type="match status" value="2"/>
</dbReference>
<proteinExistence type="predicted"/>
<dbReference type="Pfam" id="PF07992">
    <property type="entry name" value="Pyr_redox_2"/>
    <property type="match status" value="1"/>
</dbReference>
<dbReference type="Proteomes" id="UP000272051">
    <property type="component" value="Unassembled WGS sequence"/>
</dbReference>
<dbReference type="InterPro" id="IPR050097">
    <property type="entry name" value="Ferredoxin-NADP_redctase_2"/>
</dbReference>
<dbReference type="AlphaFoldDB" id="A0A497ETL4"/>
<dbReference type="PRINTS" id="PR00469">
    <property type="entry name" value="PNDRDTASEII"/>
</dbReference>
<evidence type="ECO:0000256" key="1">
    <source>
        <dbReference type="ARBA" id="ARBA00022630"/>
    </source>
</evidence>
<evidence type="ECO:0000256" key="2">
    <source>
        <dbReference type="ARBA" id="ARBA00023002"/>
    </source>
</evidence>